<feature type="compositionally biased region" description="Basic and acidic residues" evidence="1">
    <location>
        <begin position="36"/>
        <end position="56"/>
    </location>
</feature>
<dbReference type="InterPro" id="IPR025227">
    <property type="entry name" value="DUF4169"/>
</dbReference>
<protein>
    <recommendedName>
        <fullName evidence="4">DUF4169 domain-containing protein</fullName>
    </recommendedName>
</protein>
<feature type="region of interest" description="Disordered" evidence="1">
    <location>
        <begin position="17"/>
        <end position="56"/>
    </location>
</feature>
<name>A0A1I4AWI3_9RHOB</name>
<feature type="compositionally biased region" description="Basic and acidic residues" evidence="1">
    <location>
        <begin position="17"/>
        <end position="26"/>
    </location>
</feature>
<dbReference type="RefSeq" id="WP_093320064.1">
    <property type="nucleotide sequence ID" value="NZ_FOSZ01000001.1"/>
</dbReference>
<evidence type="ECO:0008006" key="4">
    <source>
        <dbReference type="Google" id="ProtNLM"/>
    </source>
</evidence>
<dbReference type="Proteomes" id="UP000198851">
    <property type="component" value="Unassembled WGS sequence"/>
</dbReference>
<dbReference type="OrthoDB" id="7192657at2"/>
<dbReference type="STRING" id="1280847.SAMN04488036_101607"/>
<sequence length="56" mass="6319">MTVVNLNKFRKAKAQAEQKAKADENAVKFGRTKAQKSLEEARADKAQRDLDGKEQE</sequence>
<gene>
    <name evidence="2" type="ORF">SAMN04488036_101607</name>
</gene>
<organism evidence="2 3">
    <name type="scientific">Shimia haliotis</name>
    <dbReference type="NCBI Taxonomy" id="1280847"/>
    <lineage>
        <taxon>Bacteria</taxon>
        <taxon>Pseudomonadati</taxon>
        <taxon>Pseudomonadota</taxon>
        <taxon>Alphaproteobacteria</taxon>
        <taxon>Rhodobacterales</taxon>
        <taxon>Roseobacteraceae</taxon>
    </lineage>
</organism>
<keyword evidence="3" id="KW-1185">Reference proteome</keyword>
<dbReference type="EMBL" id="FOSZ01000001">
    <property type="protein sequence ID" value="SFK60039.1"/>
    <property type="molecule type" value="Genomic_DNA"/>
</dbReference>
<accession>A0A1I4AWI3</accession>
<dbReference type="AlphaFoldDB" id="A0A1I4AWI3"/>
<evidence type="ECO:0000313" key="3">
    <source>
        <dbReference type="Proteomes" id="UP000198851"/>
    </source>
</evidence>
<proteinExistence type="predicted"/>
<evidence type="ECO:0000256" key="1">
    <source>
        <dbReference type="SAM" id="MobiDB-lite"/>
    </source>
</evidence>
<reference evidence="3" key="1">
    <citation type="submission" date="2016-10" db="EMBL/GenBank/DDBJ databases">
        <authorList>
            <person name="Varghese N."/>
            <person name="Submissions S."/>
        </authorList>
    </citation>
    <scope>NUCLEOTIDE SEQUENCE [LARGE SCALE GENOMIC DNA]</scope>
    <source>
        <strain evidence="3">DSM 28453</strain>
    </source>
</reference>
<evidence type="ECO:0000313" key="2">
    <source>
        <dbReference type="EMBL" id="SFK60039.1"/>
    </source>
</evidence>
<dbReference type="Pfam" id="PF13770">
    <property type="entry name" value="DUF4169"/>
    <property type="match status" value="1"/>
</dbReference>